<feature type="binding site" evidence="11">
    <location>
        <begin position="250"/>
        <end position="252"/>
    </location>
    <ligand>
        <name>acetyl-CoA</name>
        <dbReference type="ChEBI" id="CHEBI:57288"/>
    </ligand>
</feature>
<evidence type="ECO:0000313" key="16">
    <source>
        <dbReference type="Proteomes" id="UP000289323"/>
    </source>
</evidence>
<organism evidence="15 16">
    <name type="scientific">Thermothielavioides terrestris</name>
    <dbReference type="NCBI Taxonomy" id="2587410"/>
    <lineage>
        <taxon>Eukaryota</taxon>
        <taxon>Fungi</taxon>
        <taxon>Dikarya</taxon>
        <taxon>Ascomycota</taxon>
        <taxon>Pezizomycotina</taxon>
        <taxon>Sordariomycetes</taxon>
        <taxon>Sordariomycetidae</taxon>
        <taxon>Sordariales</taxon>
        <taxon>Chaetomiaceae</taxon>
        <taxon>Thermothielavioides</taxon>
    </lineage>
</organism>
<dbReference type="EC" id="2.3.1.48" evidence="3 9"/>
<dbReference type="GO" id="GO:0000781">
    <property type="term" value="C:chromosome, telomeric region"/>
    <property type="evidence" value="ECO:0007669"/>
    <property type="project" value="GOC"/>
</dbReference>
<feature type="domain" description="Histone acetyl transferase HAT1 N-terminal" evidence="14">
    <location>
        <begin position="7"/>
        <end position="164"/>
    </location>
</feature>
<keyword evidence="7 9" id="KW-0012">Acyltransferase</keyword>
<keyword evidence="6 9" id="KW-0539">Nucleus</keyword>
<accession>A0A3S4AY19</accession>
<feature type="compositionally biased region" description="Low complexity" evidence="13">
    <location>
        <begin position="458"/>
        <end position="467"/>
    </location>
</feature>
<dbReference type="AlphaFoldDB" id="A0A3S4AY19"/>
<dbReference type="GO" id="GO:0031509">
    <property type="term" value="P:subtelomeric heterochromatin formation"/>
    <property type="evidence" value="ECO:0007669"/>
    <property type="project" value="InterPro"/>
</dbReference>
<feature type="site" description="Interaction with histone H4 N-terminus" evidence="12">
    <location>
        <position position="179"/>
    </location>
</feature>
<dbReference type="InterPro" id="IPR019467">
    <property type="entry name" value="Hat1_N"/>
</dbReference>
<evidence type="ECO:0000256" key="6">
    <source>
        <dbReference type="ARBA" id="ARBA00023242"/>
    </source>
</evidence>
<dbReference type="InterPro" id="IPR016181">
    <property type="entry name" value="Acyl_CoA_acyltransferase"/>
</dbReference>
<dbReference type="Gene3D" id="3.90.360.10">
    <property type="entry name" value="Histone acetyl transferase 1 (HAT1), N-terminal domain"/>
    <property type="match status" value="1"/>
</dbReference>
<dbReference type="PIRSF" id="PIRSF038084">
    <property type="entry name" value="HAT-B_cat"/>
    <property type="match status" value="1"/>
</dbReference>
<feature type="region of interest" description="Interaction with histone H4 N-terminus" evidence="11">
    <location>
        <begin position="208"/>
        <end position="210"/>
    </location>
</feature>
<keyword evidence="9" id="KW-0963">Cytoplasm</keyword>
<evidence type="ECO:0000259" key="14">
    <source>
        <dbReference type="Pfam" id="PF10394"/>
    </source>
</evidence>
<dbReference type="GO" id="GO:0005737">
    <property type="term" value="C:cytoplasm"/>
    <property type="evidence" value="ECO:0007669"/>
    <property type="project" value="UniProtKB-SubCell"/>
</dbReference>
<evidence type="ECO:0000256" key="12">
    <source>
        <dbReference type="PIRSR" id="PIRSR038084-3"/>
    </source>
</evidence>
<keyword evidence="5 9" id="KW-0808">Transferase</keyword>
<protein>
    <recommendedName>
        <fullName evidence="4 9">Histone acetyltransferase type B catalytic subunit</fullName>
        <ecNumber evidence="3 9">2.3.1.48</ecNumber>
    </recommendedName>
</protein>
<comment type="function">
    <text evidence="9">Catalytic component of the histone acetylase B (HAT-B) complex. Has intrinsic substrate specificity that modifies lysine in recognition sequence GXGKXG. Involved in DNA double-strand break repair.</text>
</comment>
<evidence type="ECO:0000256" key="8">
    <source>
        <dbReference type="ARBA" id="ARBA00048017"/>
    </source>
</evidence>
<gene>
    <name evidence="15" type="ORF">TT172_LOCUS8378</name>
</gene>
<dbReference type="EMBL" id="OUUZ01000016">
    <property type="protein sequence ID" value="SPQ25959.1"/>
    <property type="molecule type" value="Genomic_DNA"/>
</dbReference>
<dbReference type="GO" id="GO:0004402">
    <property type="term" value="F:histone acetyltransferase activity"/>
    <property type="evidence" value="ECO:0007669"/>
    <property type="project" value="UniProtKB-UniRule"/>
</dbReference>
<reference evidence="15 16" key="1">
    <citation type="submission" date="2018-04" db="EMBL/GenBank/DDBJ databases">
        <authorList>
            <person name="Huttner S."/>
            <person name="Dainat J."/>
        </authorList>
    </citation>
    <scope>NUCLEOTIDE SEQUENCE [LARGE SCALE GENOMIC DNA]</scope>
</reference>
<evidence type="ECO:0000256" key="3">
    <source>
        <dbReference type="ARBA" id="ARBA00013184"/>
    </source>
</evidence>
<dbReference type="Pfam" id="PF21184">
    <property type="entry name" value="HAT1_C_fung"/>
    <property type="match status" value="1"/>
</dbReference>
<dbReference type="PANTHER" id="PTHR12046">
    <property type="entry name" value="HISTONE ACETYLTRANSFERASE TYPE B CATALYTIC SUBUNIT"/>
    <property type="match status" value="1"/>
</dbReference>
<dbReference type="Gene3D" id="1.10.10.390">
    <property type="match status" value="1"/>
</dbReference>
<dbReference type="Pfam" id="PF10394">
    <property type="entry name" value="Hat1_N"/>
    <property type="match status" value="1"/>
</dbReference>
<comment type="catalytic activity">
    <reaction evidence="8 9">
        <text>L-lysyl-[protein] + acetyl-CoA = N(6)-acetyl-L-lysyl-[protein] + CoA + H(+)</text>
        <dbReference type="Rhea" id="RHEA:45948"/>
        <dbReference type="Rhea" id="RHEA-COMP:9752"/>
        <dbReference type="Rhea" id="RHEA-COMP:10731"/>
        <dbReference type="ChEBI" id="CHEBI:15378"/>
        <dbReference type="ChEBI" id="CHEBI:29969"/>
        <dbReference type="ChEBI" id="CHEBI:57287"/>
        <dbReference type="ChEBI" id="CHEBI:57288"/>
        <dbReference type="ChEBI" id="CHEBI:61930"/>
        <dbReference type="EC" id="2.3.1.48"/>
    </reaction>
</comment>
<evidence type="ECO:0000256" key="13">
    <source>
        <dbReference type="SAM" id="MobiDB-lite"/>
    </source>
</evidence>
<dbReference type="GO" id="GO:0005634">
    <property type="term" value="C:nucleus"/>
    <property type="evidence" value="ECO:0007669"/>
    <property type="project" value="UniProtKB-SubCell"/>
</dbReference>
<feature type="region of interest" description="Disordered" evidence="13">
    <location>
        <begin position="438"/>
        <end position="489"/>
    </location>
</feature>
<evidence type="ECO:0000256" key="11">
    <source>
        <dbReference type="PIRSR" id="PIRSR038084-2"/>
    </source>
</evidence>
<evidence type="ECO:0000256" key="9">
    <source>
        <dbReference type="PIRNR" id="PIRNR038084"/>
    </source>
</evidence>
<evidence type="ECO:0000256" key="7">
    <source>
        <dbReference type="ARBA" id="ARBA00023315"/>
    </source>
</evidence>
<dbReference type="InterPro" id="IPR037113">
    <property type="entry name" value="Hat1_N_sf"/>
</dbReference>
<sequence length="489" mass="54958">MPSDDTWSTPSNDALVLSLVSPTPTGLKTVGHSFHPRFTYPIFGDSEEIFGYQKLEINLQYHASDMRPNLSVTYGKKFPAVGDTEATDVEAILREFLPEVAFQSKQDFETAVKNLPQDWSPPGELTATFSAHDQTFEVWKGSLADPAVKQLVKRIQILVPLFIEGGTQLNVDDSDANRWTVFFLYRKTATAGDAGPSPYVFAGYCTVYRFFHLRLPTPPLSPSEADLEKQLLSQDFDLDQLACRSRISQFIIIPPFQGKGLGPRLYSIIFNEYIKHPQTVEITVEDPNEAFDDLRDVADLQYLRRLPEFQELRINTDIVIPKAGMAPNNIVDKAASEAVRAKAKMVPRQFARVLEMNLLSRLPEHVRASAAKEEGGPQPTKEEQHEYRLWRLLLKKRIYQQNKDALGELEIPERIAKLEDTVTSVEFDYARLLIKAEDQQENGSAQRQESGAEKQEAARAAANGTANGKRKAAEDGEQSASKKARVEDE</sequence>
<dbReference type="Proteomes" id="UP000289323">
    <property type="component" value="Unassembled WGS sequence"/>
</dbReference>
<dbReference type="SUPFAM" id="SSF55729">
    <property type="entry name" value="Acyl-CoA N-acyltransferases (Nat)"/>
    <property type="match status" value="1"/>
</dbReference>
<dbReference type="InterPro" id="IPR013523">
    <property type="entry name" value="Hist_AcTrfase_HAT1_C"/>
</dbReference>
<evidence type="ECO:0000256" key="4">
    <source>
        <dbReference type="ARBA" id="ARBA00021268"/>
    </source>
</evidence>
<dbReference type="InterPro" id="IPR017380">
    <property type="entry name" value="Hist_AcTrfase_B-typ_cat-su"/>
</dbReference>
<dbReference type="Gene3D" id="3.40.630.30">
    <property type="match status" value="1"/>
</dbReference>
<evidence type="ECO:0000256" key="2">
    <source>
        <dbReference type="ARBA" id="ARBA00010543"/>
    </source>
</evidence>
<comment type="subcellular location">
    <subcellularLocation>
        <location evidence="9">Cytoplasm</location>
    </subcellularLocation>
    <subcellularLocation>
        <location evidence="1 9">Nucleus</location>
    </subcellularLocation>
</comment>
<feature type="binding site" evidence="11">
    <location>
        <position position="288"/>
    </location>
    <ligand>
        <name>acetyl-CoA</name>
        <dbReference type="ChEBI" id="CHEBI:57288"/>
    </ligand>
</feature>
<dbReference type="GO" id="GO:0042393">
    <property type="term" value="F:histone binding"/>
    <property type="evidence" value="ECO:0007669"/>
    <property type="project" value="InterPro"/>
</dbReference>
<comment type="subunit">
    <text evidence="9">Component of the HAT-B complex composed of at least HAT1 and HAT2. The HAT-B complex binds to histone H4 tail.</text>
</comment>
<comment type="similarity">
    <text evidence="2 9">Belongs to the HAT1 family.</text>
</comment>
<evidence type="ECO:0000256" key="1">
    <source>
        <dbReference type="ARBA" id="ARBA00004123"/>
    </source>
</evidence>
<name>A0A3S4AY19_9PEZI</name>
<feature type="region of interest" description="Interaction with histone H4 N-terminus" evidence="11">
    <location>
        <begin position="45"/>
        <end position="47"/>
    </location>
</feature>
<evidence type="ECO:0000256" key="10">
    <source>
        <dbReference type="PIRSR" id="PIRSR038084-1"/>
    </source>
</evidence>
<evidence type="ECO:0000256" key="5">
    <source>
        <dbReference type="ARBA" id="ARBA00022679"/>
    </source>
</evidence>
<proteinExistence type="inferred from homology"/>
<feature type="active site" description="Proton donor/acceptor" evidence="10">
    <location>
        <position position="285"/>
    </location>
</feature>
<evidence type="ECO:0000313" key="15">
    <source>
        <dbReference type="EMBL" id="SPQ25959.1"/>
    </source>
</evidence>